<accession>A0A8J7DZ30</accession>
<dbReference type="GO" id="GO:0043709">
    <property type="term" value="P:cell adhesion involved in single-species biofilm formation"/>
    <property type="evidence" value="ECO:0007669"/>
    <property type="project" value="TreeGrafter"/>
</dbReference>
<dbReference type="GO" id="GO:0052621">
    <property type="term" value="F:diguanylate cyclase activity"/>
    <property type="evidence" value="ECO:0007669"/>
    <property type="project" value="TreeGrafter"/>
</dbReference>
<dbReference type="Pfam" id="PF14516">
    <property type="entry name" value="AAA_35"/>
    <property type="match status" value="1"/>
</dbReference>
<dbReference type="GO" id="GO:1902201">
    <property type="term" value="P:negative regulation of bacterial-type flagellum-dependent cell motility"/>
    <property type="evidence" value="ECO:0007669"/>
    <property type="project" value="TreeGrafter"/>
</dbReference>
<dbReference type="PANTHER" id="PTHR45138:SF9">
    <property type="entry name" value="DIGUANYLATE CYCLASE DGCM-RELATED"/>
    <property type="match status" value="1"/>
</dbReference>
<dbReference type="Proteomes" id="UP000654482">
    <property type="component" value="Unassembled WGS sequence"/>
</dbReference>
<keyword evidence="3" id="KW-1185">Reference proteome</keyword>
<dbReference type="SUPFAM" id="SSF52540">
    <property type="entry name" value="P-loop containing nucleoside triphosphate hydrolases"/>
    <property type="match status" value="1"/>
</dbReference>
<dbReference type="CDD" id="cd01949">
    <property type="entry name" value="GGDEF"/>
    <property type="match status" value="1"/>
</dbReference>
<dbReference type="InterPro" id="IPR058651">
    <property type="entry name" value="HTH_VMAP-M9"/>
</dbReference>
<proteinExistence type="predicted"/>
<dbReference type="FunFam" id="3.30.70.270:FF:000001">
    <property type="entry name" value="Diguanylate cyclase domain protein"/>
    <property type="match status" value="1"/>
</dbReference>
<evidence type="ECO:0000259" key="1">
    <source>
        <dbReference type="PROSITE" id="PS50887"/>
    </source>
</evidence>
<organism evidence="2 3">
    <name type="scientific">Lusitaniella coriacea LEGE 07157</name>
    <dbReference type="NCBI Taxonomy" id="945747"/>
    <lineage>
        <taxon>Bacteria</taxon>
        <taxon>Bacillati</taxon>
        <taxon>Cyanobacteriota</taxon>
        <taxon>Cyanophyceae</taxon>
        <taxon>Spirulinales</taxon>
        <taxon>Lusitaniellaceae</taxon>
        <taxon>Lusitaniella</taxon>
    </lineage>
</organism>
<feature type="domain" description="GGDEF" evidence="1">
    <location>
        <begin position="500"/>
        <end position="641"/>
    </location>
</feature>
<dbReference type="InterPro" id="IPR043128">
    <property type="entry name" value="Rev_trsase/Diguanyl_cyclase"/>
</dbReference>
<dbReference type="InterPro" id="IPR027417">
    <property type="entry name" value="P-loop_NTPase"/>
</dbReference>
<dbReference type="NCBIfam" id="TIGR00254">
    <property type="entry name" value="GGDEF"/>
    <property type="match status" value="1"/>
</dbReference>
<sequence>MDINEVVGLIKAVRQKPLTAVQEQLLRQIWARRAFLNPSDPSPAQVHSFANTASDLWQTLSELFNVPINQTNFRSMLETKTLTSEQQKCLKAANPSRHTLSRSQLAFPSGPLPLDSNFYIERPPLEEMVYRELLKPGSVIRLKAPRRRGKSSLLLRVQDRAIQEEYCVANVDFQQADKAIFANLDKFLRWFCANVSRELEIKTQLDAYWDEDIGSKVSCTIYFQGYLLKKLQYPFVLALNEINRVFEYPEIAEDFLPLLRFWHEQAKKTEIWQKLRLVVAYSTEIYIPLKLNQSPFNVGLPLKLLPFTLEQTQELARRYGLTWLNSSKVERLMKMVGGHPYLLQLAFYHLRQQAVAVEQLLEEATTTSGIYREHLQELRDALEEDTELKSALQRVIDTKESLKLEPRLAYKLDSMGLVKLDGDRAILSCELYRVYFREQLSLKDKAITPAVDSQRLEQLERENEQLRHLSNIDPLTQIANRRFFSQQLVKEWWRLARTNAPLSLILCDIDHFKSYNDRFGHPAGDACLQQVARSIYVSVRRSADVVARYGGEEFAIILPKTDADGAMQIAEIIRENVKTLSATDENQSDSKSFRRAVTMSFGVAAIIPDSQGDPAQLIVAADEALYESKQQGRDRATLSSKLNVRVENALRP</sequence>
<dbReference type="PANTHER" id="PTHR45138">
    <property type="entry name" value="REGULATORY COMPONENTS OF SENSORY TRANSDUCTION SYSTEM"/>
    <property type="match status" value="1"/>
</dbReference>
<dbReference type="InterPro" id="IPR000160">
    <property type="entry name" value="GGDEF_dom"/>
</dbReference>
<dbReference type="Pfam" id="PF00990">
    <property type="entry name" value="GGDEF"/>
    <property type="match status" value="1"/>
</dbReference>
<evidence type="ECO:0000313" key="3">
    <source>
        <dbReference type="Proteomes" id="UP000654482"/>
    </source>
</evidence>
<dbReference type="Gene3D" id="3.30.70.270">
    <property type="match status" value="1"/>
</dbReference>
<dbReference type="Gene3D" id="3.40.50.300">
    <property type="entry name" value="P-loop containing nucleotide triphosphate hydrolases"/>
    <property type="match status" value="1"/>
</dbReference>
<dbReference type="Pfam" id="PF26355">
    <property type="entry name" value="HTH_VMAP-M9"/>
    <property type="match status" value="1"/>
</dbReference>
<dbReference type="EMBL" id="JADEWZ010000034">
    <property type="protein sequence ID" value="MBE9117942.1"/>
    <property type="molecule type" value="Genomic_DNA"/>
</dbReference>
<dbReference type="PROSITE" id="PS50887">
    <property type="entry name" value="GGDEF"/>
    <property type="match status" value="1"/>
</dbReference>
<dbReference type="RefSeq" id="WP_194031031.1">
    <property type="nucleotide sequence ID" value="NZ_JADEWZ010000034.1"/>
</dbReference>
<dbReference type="InterPro" id="IPR029787">
    <property type="entry name" value="Nucleotide_cyclase"/>
</dbReference>
<dbReference type="AlphaFoldDB" id="A0A8J7DZ30"/>
<dbReference type="SUPFAM" id="SSF55073">
    <property type="entry name" value="Nucleotide cyclase"/>
    <property type="match status" value="1"/>
</dbReference>
<evidence type="ECO:0000313" key="2">
    <source>
        <dbReference type="EMBL" id="MBE9117942.1"/>
    </source>
</evidence>
<name>A0A8J7DZ30_9CYAN</name>
<dbReference type="InterPro" id="IPR050469">
    <property type="entry name" value="Diguanylate_Cyclase"/>
</dbReference>
<comment type="caution">
    <text evidence="2">The sequence shown here is derived from an EMBL/GenBank/DDBJ whole genome shotgun (WGS) entry which is preliminary data.</text>
</comment>
<protein>
    <submittedName>
        <fullName evidence="2">AAA-like domain-containing protein</fullName>
    </submittedName>
</protein>
<reference evidence="2" key="1">
    <citation type="submission" date="2020-10" db="EMBL/GenBank/DDBJ databases">
        <authorList>
            <person name="Castelo-Branco R."/>
            <person name="Eusebio N."/>
            <person name="Adriana R."/>
            <person name="Vieira A."/>
            <person name="Brugerolle De Fraissinette N."/>
            <person name="Rezende De Castro R."/>
            <person name="Schneider M.P."/>
            <person name="Vasconcelos V."/>
            <person name="Leao P.N."/>
        </authorList>
    </citation>
    <scope>NUCLEOTIDE SEQUENCE</scope>
    <source>
        <strain evidence="2">LEGE 07157</strain>
    </source>
</reference>
<dbReference type="GO" id="GO:0005886">
    <property type="term" value="C:plasma membrane"/>
    <property type="evidence" value="ECO:0007669"/>
    <property type="project" value="TreeGrafter"/>
</dbReference>
<dbReference type="SMART" id="SM00267">
    <property type="entry name" value="GGDEF"/>
    <property type="match status" value="1"/>
</dbReference>
<gene>
    <name evidence="2" type="ORF">IQ249_18755</name>
</gene>